<organism evidence="7 8">
    <name type="scientific">Fusarium anthophilum</name>
    <dbReference type="NCBI Taxonomy" id="48485"/>
    <lineage>
        <taxon>Eukaryota</taxon>
        <taxon>Fungi</taxon>
        <taxon>Dikarya</taxon>
        <taxon>Ascomycota</taxon>
        <taxon>Pezizomycotina</taxon>
        <taxon>Sordariomycetes</taxon>
        <taxon>Hypocreomycetidae</taxon>
        <taxon>Hypocreales</taxon>
        <taxon>Nectriaceae</taxon>
        <taxon>Fusarium</taxon>
        <taxon>Fusarium fujikuroi species complex</taxon>
    </lineage>
</organism>
<dbReference type="GO" id="GO:0005506">
    <property type="term" value="F:iron ion binding"/>
    <property type="evidence" value="ECO:0007669"/>
    <property type="project" value="InterPro"/>
</dbReference>
<dbReference type="SMART" id="SM00702">
    <property type="entry name" value="P4Hc"/>
    <property type="match status" value="1"/>
</dbReference>
<evidence type="ECO:0000313" key="8">
    <source>
        <dbReference type="Proteomes" id="UP000573603"/>
    </source>
</evidence>
<accession>A0A8H4YU57</accession>
<protein>
    <recommendedName>
        <fullName evidence="6">Prolyl 4-hydroxylase alpha subunit domain-containing protein</fullName>
    </recommendedName>
</protein>
<proteinExistence type="predicted"/>
<dbReference type="InterPro" id="IPR045054">
    <property type="entry name" value="P4HA-like"/>
</dbReference>
<keyword evidence="3" id="KW-0223">Dioxygenase</keyword>
<keyword evidence="4" id="KW-0560">Oxidoreductase</keyword>
<evidence type="ECO:0000313" key="7">
    <source>
        <dbReference type="EMBL" id="KAF5234218.1"/>
    </source>
</evidence>
<dbReference type="GO" id="GO:0004656">
    <property type="term" value="F:procollagen-proline 4-dioxygenase activity"/>
    <property type="evidence" value="ECO:0007669"/>
    <property type="project" value="TreeGrafter"/>
</dbReference>
<dbReference type="InterPro" id="IPR044862">
    <property type="entry name" value="Pro_4_hyd_alph_FE2OG_OXY"/>
</dbReference>
<dbReference type="EMBL" id="JABEVY010000393">
    <property type="protein sequence ID" value="KAF5234218.1"/>
    <property type="molecule type" value="Genomic_DNA"/>
</dbReference>
<gene>
    <name evidence="7" type="ORF">FANTH_12218</name>
</gene>
<comment type="caution">
    <text evidence="7">The sequence shown here is derived from an EMBL/GenBank/DDBJ whole genome shotgun (WGS) entry which is preliminary data.</text>
</comment>
<dbReference type="Pfam" id="PF13640">
    <property type="entry name" value="2OG-FeII_Oxy_3"/>
    <property type="match status" value="1"/>
</dbReference>
<feature type="domain" description="Prolyl 4-hydroxylase alpha subunit" evidence="6">
    <location>
        <begin position="88"/>
        <end position="297"/>
    </location>
</feature>
<keyword evidence="8" id="KW-1185">Reference proteome</keyword>
<dbReference type="PANTHER" id="PTHR10869">
    <property type="entry name" value="PROLYL 4-HYDROXYLASE ALPHA SUBUNIT"/>
    <property type="match status" value="1"/>
</dbReference>
<dbReference type="Proteomes" id="UP000573603">
    <property type="component" value="Unassembled WGS sequence"/>
</dbReference>
<comment type="cofactor">
    <cofactor evidence="1">
        <name>L-ascorbate</name>
        <dbReference type="ChEBI" id="CHEBI:38290"/>
    </cofactor>
</comment>
<evidence type="ECO:0000256" key="3">
    <source>
        <dbReference type="ARBA" id="ARBA00022964"/>
    </source>
</evidence>
<evidence type="ECO:0000256" key="5">
    <source>
        <dbReference type="ARBA" id="ARBA00023004"/>
    </source>
</evidence>
<dbReference type="PANTHER" id="PTHR10869:SF242">
    <property type="entry name" value="PROLYL 4-HYDROXYLASE ALPHA SUBUNIT DOMAIN-CONTAINING PROTEIN"/>
    <property type="match status" value="1"/>
</dbReference>
<evidence type="ECO:0000256" key="1">
    <source>
        <dbReference type="ARBA" id="ARBA00001961"/>
    </source>
</evidence>
<dbReference type="InterPro" id="IPR006620">
    <property type="entry name" value="Pro_4_hyd_alph"/>
</dbReference>
<evidence type="ECO:0000259" key="6">
    <source>
        <dbReference type="SMART" id="SM00702"/>
    </source>
</evidence>
<dbReference type="AlphaFoldDB" id="A0A8H4YU57"/>
<keyword evidence="5" id="KW-0408">Iron</keyword>
<evidence type="ECO:0000256" key="4">
    <source>
        <dbReference type="ARBA" id="ARBA00023002"/>
    </source>
</evidence>
<name>A0A8H4YU57_9HYPO</name>
<sequence length="313" mass="34960">MRLTSYPAVMTRDSTRPNRQRGEEHGTFVVGYLRPSTRWQLCGIWNWVTNSVSSLNNGVISIFGGSPLLPDDYVCTQEYSIELLSVDPLVIYVNGFVKDHEINHLVHKTKDNFTPSYVYDYKTENNKIASEVNSTWRSSTSAMVSKKDPVSRCLAKRLKSLMGNLQHPDTERLQLVKYVGGERFRMHNDYLPVHLEAKHPDGSTKKYNRLVSSFIYIGDDCTGGETYFPDIKGVGPGADGDKFSRTEDGMGLLVKPKKGNAVIWHNVHQNGTGDDRMAHAGLPVLNGTKIGMNLFGIYYPDEPLVGGSEVPSI</sequence>
<dbReference type="GO" id="GO:0005783">
    <property type="term" value="C:endoplasmic reticulum"/>
    <property type="evidence" value="ECO:0007669"/>
    <property type="project" value="TreeGrafter"/>
</dbReference>
<keyword evidence="2" id="KW-0479">Metal-binding</keyword>
<dbReference type="GO" id="GO:0031418">
    <property type="term" value="F:L-ascorbic acid binding"/>
    <property type="evidence" value="ECO:0007669"/>
    <property type="project" value="InterPro"/>
</dbReference>
<dbReference type="Gene3D" id="2.60.120.620">
    <property type="entry name" value="q2cbj1_9rhob like domain"/>
    <property type="match status" value="1"/>
</dbReference>
<evidence type="ECO:0000256" key="2">
    <source>
        <dbReference type="ARBA" id="ARBA00022723"/>
    </source>
</evidence>
<reference evidence="7 8" key="1">
    <citation type="journal article" date="2020" name="BMC Genomics">
        <title>Correction to: Identification and distribution of gene clusters required for synthesis of sphingolipid metabolism inhibitors in diverse species of the filamentous fungus Fusarium.</title>
        <authorList>
            <person name="Kim H.S."/>
            <person name="Lohmar J.M."/>
            <person name="Busman M."/>
            <person name="Brown D.W."/>
            <person name="Naumann T.A."/>
            <person name="Divon H.H."/>
            <person name="Lysoe E."/>
            <person name="Uhlig S."/>
            <person name="Proctor R.H."/>
        </authorList>
    </citation>
    <scope>NUCLEOTIDE SEQUENCE [LARGE SCALE GENOMIC DNA]</scope>
    <source>
        <strain evidence="7 8">NRRL 25214</strain>
    </source>
</reference>